<feature type="transmembrane region" description="Helical" evidence="1">
    <location>
        <begin position="423"/>
        <end position="443"/>
    </location>
</feature>
<organism evidence="2 3">
    <name type="scientific">Rhodoferax lacus</name>
    <dbReference type="NCBI Taxonomy" id="2184758"/>
    <lineage>
        <taxon>Bacteria</taxon>
        <taxon>Pseudomonadati</taxon>
        <taxon>Pseudomonadota</taxon>
        <taxon>Betaproteobacteria</taxon>
        <taxon>Burkholderiales</taxon>
        <taxon>Comamonadaceae</taxon>
        <taxon>Rhodoferax</taxon>
    </lineage>
</organism>
<feature type="transmembrane region" description="Helical" evidence="1">
    <location>
        <begin position="1023"/>
        <end position="1045"/>
    </location>
</feature>
<dbReference type="Gene3D" id="3.30.70.1430">
    <property type="entry name" value="Multidrug efflux transporter AcrB pore domain"/>
    <property type="match status" value="2"/>
</dbReference>
<gene>
    <name evidence="2" type="ORF">DIC66_13965</name>
</gene>
<dbReference type="Pfam" id="PF00873">
    <property type="entry name" value="ACR_tran"/>
    <property type="match status" value="1"/>
</dbReference>
<dbReference type="GO" id="GO:0042910">
    <property type="term" value="F:xenobiotic transmembrane transporter activity"/>
    <property type="evidence" value="ECO:0007669"/>
    <property type="project" value="TreeGrafter"/>
</dbReference>
<evidence type="ECO:0000313" key="2">
    <source>
        <dbReference type="EMBL" id="RFO96431.1"/>
    </source>
</evidence>
<dbReference type="AlphaFoldDB" id="A0A3E1RB41"/>
<feature type="transmembrane region" description="Helical" evidence="1">
    <location>
        <begin position="955"/>
        <end position="975"/>
    </location>
</feature>
<dbReference type="SUPFAM" id="SSF82866">
    <property type="entry name" value="Multidrug efflux transporter AcrB transmembrane domain"/>
    <property type="match status" value="2"/>
</dbReference>
<evidence type="ECO:0000256" key="1">
    <source>
        <dbReference type="SAM" id="Phobius"/>
    </source>
</evidence>
<dbReference type="InterPro" id="IPR027463">
    <property type="entry name" value="AcrB_DN_DC_subdom"/>
</dbReference>
<feature type="transmembrane region" description="Helical" evidence="1">
    <location>
        <begin position="21"/>
        <end position="40"/>
    </location>
</feature>
<sequence>MNNSQALGISGRIAAAFQSNALTPLLALVALLLGLFAVLVTPREEEPQINVTMANVLIPFPGASSIDVQNMVAKPAEQVLGQMAGIEHTYSVARPGMAILTVQFKVGVAHSEALVRLFDVLNANQDWLPQGLGTLAPIVKPKGIDDVPVVAVTLWAKDTMSAMDLETVAHALEAEVKAVPGVREVKTMGGPGRSVQIQVDPARMRARGIDILTLQKMVGAANYGMPAGAVASPSANAQMLSVEAGEFLRNAEDVADMVVGVSNGKPVFLRDVAVVSAGAQQTTRYVWFTPGAAAEKEVGQEKGQEAAAQTGQTYPAVTIQVTKKPGENAVDVSTAVRAKIDALRNTVIPANVQVTATRDYGLTAAEKANKLIQKLAFATGSVILLVGFALGRREAIIVGAAVILTLTATLFASWAWGFTLNRVSLFALIFSIGILVDDAIVVVENIHRHQQLEPDARLVDIIPRAVDEVGGPTILATLTVIAALLPMAFVSGLMGPYMSPIPINSSLGMAISLAIAFTVTPWLALKFMREHGGHASHEKGQAQDEVKASKVQRLFDSILSPFLNSARKRWMLLAGILGALLLSVGLAVVQLVVLKMLPFDNKSEFQVVVDMPAGTPLEETAAALQELGAFLALQPEVTNLQAYAGTASPITFNGLVRQYYLRADAEQGDLQVNLVDKHHRSDKSHVIAQRLRPALEKIGLAHHARIKVVEVPPGPPVMSPLVAEIYGPDETGRQHLAQQVERSFAATQDIVAIDTTLREIAARAFLRVRRQRADSLGIPVAAVAQTVASALSGTDAAFLHDGQSKYPVPVRIQLPLQSQVGLDAILALPMRAANGQLVPLSELVQVEMGVIDKPLYTKDLKGVSYVFGDMAGKLDSPLYGLFAIRSTIDKQVKTTVGEYWIHQPSDTYRQYALKWDGESQITYDTFRDMGAAYGVGLILIYLLVVAQFKSYLTPLVIMAPIPLTIIGVMPGHALLGSQFTATSMIGMIALAGIIVRNSILLVDFIELQVTQGVDFKTAVLQSAVVRAQPIVLTGLAAMIGAFFILDDPIFNGLAISLIFGILVSTMLTLVVIPVLYYALFRRRMEARADAKIVSP</sequence>
<comment type="caution">
    <text evidence="2">The sequence shown here is derived from an EMBL/GenBank/DDBJ whole genome shotgun (WGS) entry which is preliminary data.</text>
</comment>
<protein>
    <submittedName>
        <fullName evidence="2">Multidrug transporter AcrB</fullName>
    </submittedName>
</protein>
<evidence type="ECO:0000313" key="3">
    <source>
        <dbReference type="Proteomes" id="UP000260665"/>
    </source>
</evidence>
<dbReference type="PRINTS" id="PR00702">
    <property type="entry name" value="ACRIFLAVINRP"/>
</dbReference>
<dbReference type="GO" id="GO:0005886">
    <property type="term" value="C:plasma membrane"/>
    <property type="evidence" value="ECO:0007669"/>
    <property type="project" value="TreeGrafter"/>
</dbReference>
<dbReference type="Gene3D" id="3.30.2090.10">
    <property type="entry name" value="Multidrug efflux transporter AcrB TolC docking domain, DN and DC subdomains"/>
    <property type="match status" value="2"/>
</dbReference>
<dbReference type="Proteomes" id="UP000260665">
    <property type="component" value="Unassembled WGS sequence"/>
</dbReference>
<keyword evidence="1" id="KW-0812">Transmembrane</keyword>
<feature type="transmembrane region" description="Helical" evidence="1">
    <location>
        <begin position="1057"/>
        <end position="1079"/>
    </location>
</feature>
<dbReference type="SUPFAM" id="SSF82693">
    <property type="entry name" value="Multidrug efflux transporter AcrB pore domain, PN1, PN2, PC1 and PC2 subdomains"/>
    <property type="match status" value="3"/>
</dbReference>
<dbReference type="PANTHER" id="PTHR32063">
    <property type="match status" value="1"/>
</dbReference>
<dbReference type="Gene3D" id="3.30.70.1440">
    <property type="entry name" value="Multidrug efflux transporter AcrB pore domain"/>
    <property type="match status" value="1"/>
</dbReference>
<feature type="transmembrane region" description="Helical" evidence="1">
    <location>
        <begin position="930"/>
        <end position="948"/>
    </location>
</feature>
<name>A0A3E1RB41_9BURK</name>
<dbReference type="Gene3D" id="3.30.70.1320">
    <property type="entry name" value="Multidrug efflux transporter AcrB pore domain like"/>
    <property type="match status" value="1"/>
</dbReference>
<dbReference type="OrthoDB" id="9042683at2"/>
<accession>A0A3E1RB41</accession>
<keyword evidence="1" id="KW-0472">Membrane</keyword>
<dbReference type="SUPFAM" id="SSF82714">
    <property type="entry name" value="Multidrug efflux transporter AcrB TolC docking domain, DN and DC subdomains"/>
    <property type="match status" value="2"/>
</dbReference>
<feature type="transmembrane region" description="Helical" evidence="1">
    <location>
        <begin position="981"/>
        <end position="1002"/>
    </location>
</feature>
<dbReference type="RefSeq" id="WP_117178277.1">
    <property type="nucleotide sequence ID" value="NZ_QFZK01000008.1"/>
</dbReference>
<keyword evidence="1" id="KW-1133">Transmembrane helix</keyword>
<feature type="transmembrane region" description="Helical" evidence="1">
    <location>
        <begin position="474"/>
        <end position="494"/>
    </location>
</feature>
<feature type="transmembrane region" description="Helical" evidence="1">
    <location>
        <begin position="397"/>
        <end position="417"/>
    </location>
</feature>
<feature type="transmembrane region" description="Helical" evidence="1">
    <location>
        <begin position="506"/>
        <end position="525"/>
    </location>
</feature>
<feature type="transmembrane region" description="Helical" evidence="1">
    <location>
        <begin position="371"/>
        <end position="390"/>
    </location>
</feature>
<dbReference type="EMBL" id="QFZK01000008">
    <property type="protein sequence ID" value="RFO96431.1"/>
    <property type="molecule type" value="Genomic_DNA"/>
</dbReference>
<reference evidence="2" key="1">
    <citation type="submission" date="2018-05" db="EMBL/GenBank/DDBJ databases">
        <title>Rhodoferax soyangensis sp.nov., isolated from an oligotrophic freshwater lake.</title>
        <authorList>
            <person name="Park M."/>
        </authorList>
    </citation>
    <scope>NUCLEOTIDE SEQUENCE [LARGE SCALE GENOMIC DNA]</scope>
    <source>
        <strain evidence="2">IMCC26218</strain>
    </source>
</reference>
<dbReference type="PANTHER" id="PTHR32063:SF16">
    <property type="entry name" value="CATION EFFLUX SYSTEM (ACRB_ACRD_ACRF FAMILY)"/>
    <property type="match status" value="1"/>
</dbReference>
<dbReference type="InterPro" id="IPR001036">
    <property type="entry name" value="Acrflvin-R"/>
</dbReference>
<dbReference type="Gene3D" id="1.20.1640.10">
    <property type="entry name" value="Multidrug efflux transporter AcrB transmembrane domain"/>
    <property type="match status" value="2"/>
</dbReference>
<feature type="transmembrane region" description="Helical" evidence="1">
    <location>
        <begin position="570"/>
        <end position="593"/>
    </location>
</feature>
<keyword evidence="3" id="KW-1185">Reference proteome</keyword>
<proteinExistence type="predicted"/>